<dbReference type="InterPro" id="IPR053147">
    <property type="entry name" value="Hsp_HslJ-like"/>
</dbReference>
<keyword evidence="1" id="KW-0732">Signal</keyword>
<evidence type="ECO:0000256" key="1">
    <source>
        <dbReference type="SAM" id="SignalP"/>
    </source>
</evidence>
<dbReference type="AlphaFoldDB" id="A0AAU1UC25"/>
<dbReference type="InterPro" id="IPR038670">
    <property type="entry name" value="HslJ-like_sf"/>
</dbReference>
<reference evidence="3" key="1">
    <citation type="submission" date="2022-10" db="EMBL/GenBank/DDBJ databases">
        <title>The complete genomes of actinobacterial strains from the NBC collection.</title>
        <authorList>
            <person name="Joergensen T.S."/>
            <person name="Alvarez Arevalo M."/>
            <person name="Sterndorff E.B."/>
            <person name="Faurdal D."/>
            <person name="Vuksanovic O."/>
            <person name="Mourched A.-S."/>
            <person name="Charusanti P."/>
            <person name="Shaw S."/>
            <person name="Blin K."/>
            <person name="Weber T."/>
        </authorList>
    </citation>
    <scope>NUCLEOTIDE SEQUENCE</scope>
    <source>
        <strain evidence="3">NBC_00119</strain>
    </source>
</reference>
<dbReference type="PANTHER" id="PTHR35535">
    <property type="entry name" value="HEAT SHOCK PROTEIN HSLJ"/>
    <property type="match status" value="1"/>
</dbReference>
<feature type="signal peptide" evidence="1">
    <location>
        <begin position="1"/>
        <end position="21"/>
    </location>
</feature>
<evidence type="ECO:0000313" key="3">
    <source>
        <dbReference type="EMBL" id="WTS14317.1"/>
    </source>
</evidence>
<sequence length="269" mass="28297">MHTQSRNLTVLAALLPLAAVAACGSQTVSVGDAPVTGVRWNVESVTVDGATAQAPESAYVEFPSADRARGNNGCNSFDAEAEIDGDTIRIGRSTVTMSMCNDKEQRDFEKTFSRAIGGSNKARTDGDHLTLTTDDGDTIALVKEHPAPLTGTEWTVTSLLSDHVATSLPKDVAGRARMTFEKAGKAGKDGTATGSLGCNRFRAKAEFRDGHLTLGRPVTTRVLCQGPRMATERALLKLFAQKLSYEVQGRTLTLTAPDGTGAVAGAGRG</sequence>
<dbReference type="EMBL" id="CP108195">
    <property type="protein sequence ID" value="WTS14317.1"/>
    <property type="molecule type" value="Genomic_DNA"/>
</dbReference>
<dbReference type="PROSITE" id="PS51257">
    <property type="entry name" value="PROKAR_LIPOPROTEIN"/>
    <property type="match status" value="1"/>
</dbReference>
<dbReference type="InterPro" id="IPR005184">
    <property type="entry name" value="DUF306_Meta_HslJ"/>
</dbReference>
<feature type="chain" id="PRO_5043917102" evidence="1">
    <location>
        <begin position="22"/>
        <end position="269"/>
    </location>
</feature>
<proteinExistence type="predicted"/>
<gene>
    <name evidence="3" type="ORF">OHU69_26690</name>
</gene>
<feature type="domain" description="DUF306" evidence="2">
    <location>
        <begin position="147"/>
        <end position="260"/>
    </location>
</feature>
<dbReference type="PANTHER" id="PTHR35535:SF2">
    <property type="entry name" value="DUF306 DOMAIN-CONTAINING PROTEIN"/>
    <property type="match status" value="1"/>
</dbReference>
<organism evidence="3">
    <name type="scientific">Streptomyces sp. NBC_00119</name>
    <dbReference type="NCBI Taxonomy" id="2975659"/>
    <lineage>
        <taxon>Bacteria</taxon>
        <taxon>Bacillati</taxon>
        <taxon>Actinomycetota</taxon>
        <taxon>Actinomycetes</taxon>
        <taxon>Kitasatosporales</taxon>
        <taxon>Streptomycetaceae</taxon>
        <taxon>Streptomyces</taxon>
    </lineage>
</organism>
<feature type="domain" description="DUF306" evidence="2">
    <location>
        <begin position="33"/>
        <end position="140"/>
    </location>
</feature>
<evidence type="ECO:0000259" key="2">
    <source>
        <dbReference type="Pfam" id="PF03724"/>
    </source>
</evidence>
<dbReference type="Gene3D" id="2.40.128.270">
    <property type="match status" value="2"/>
</dbReference>
<accession>A0AAU1UC25</accession>
<dbReference type="Pfam" id="PF03724">
    <property type="entry name" value="META"/>
    <property type="match status" value="2"/>
</dbReference>
<name>A0AAU1UC25_9ACTN</name>
<protein>
    <submittedName>
        <fullName evidence="3">META domain-containing protein</fullName>
    </submittedName>
</protein>